<gene>
    <name evidence="1" type="ORF">ADICYQ_5006</name>
</gene>
<sequence>MPVVLAFYLPQEASKLIPERSNLRQYSSFQPNLSSREVALLIVNL</sequence>
<name>S7V7R7_9BACT</name>
<evidence type="ECO:0000313" key="2">
    <source>
        <dbReference type="Proteomes" id="UP000014974"/>
    </source>
</evidence>
<evidence type="ECO:0000313" key="1">
    <source>
        <dbReference type="EMBL" id="EPR65981.1"/>
    </source>
</evidence>
<reference evidence="1 2" key="1">
    <citation type="journal article" date="2013" name="Genome Announc.">
        <title>Draft Genome Sequence of Cyclobacterium qasimii Strain M12-11BT, Isolated from Arctic Marine Sediment.</title>
        <authorList>
            <person name="Shivaji S."/>
            <person name="Ara S."/>
            <person name="Singh A."/>
            <person name="Kumar Pinnaka A."/>
        </authorList>
    </citation>
    <scope>NUCLEOTIDE SEQUENCE [LARGE SCALE GENOMIC DNA]</scope>
    <source>
        <strain evidence="1 2">M12-11B</strain>
    </source>
</reference>
<dbReference type="AlphaFoldDB" id="S7V7R7"/>
<accession>S7V7R7</accession>
<protein>
    <submittedName>
        <fullName evidence="1">Uncharacterized protein</fullName>
    </submittedName>
</protein>
<dbReference type="STRING" id="641524.ADICYQ_5006"/>
<dbReference type="EMBL" id="ATNM01000167">
    <property type="protein sequence ID" value="EPR65981.1"/>
    <property type="molecule type" value="Genomic_DNA"/>
</dbReference>
<comment type="caution">
    <text evidence="1">The sequence shown here is derived from an EMBL/GenBank/DDBJ whole genome shotgun (WGS) entry which is preliminary data.</text>
</comment>
<proteinExistence type="predicted"/>
<organism evidence="1 2">
    <name type="scientific">Cyclobacterium qasimii M12-11B</name>
    <dbReference type="NCBI Taxonomy" id="641524"/>
    <lineage>
        <taxon>Bacteria</taxon>
        <taxon>Pseudomonadati</taxon>
        <taxon>Bacteroidota</taxon>
        <taxon>Cytophagia</taxon>
        <taxon>Cytophagales</taxon>
        <taxon>Cyclobacteriaceae</taxon>
        <taxon>Cyclobacterium</taxon>
    </lineage>
</organism>
<dbReference type="Proteomes" id="UP000014974">
    <property type="component" value="Unassembled WGS sequence"/>
</dbReference>